<feature type="disulfide bond" evidence="5">
    <location>
        <begin position="288"/>
        <end position="298"/>
    </location>
</feature>
<dbReference type="Pfam" id="PF00530">
    <property type="entry name" value="SRCR"/>
    <property type="match status" value="8"/>
</dbReference>
<name>A0A8C3UPH7_CATUS</name>
<dbReference type="GO" id="GO:0005886">
    <property type="term" value="C:plasma membrane"/>
    <property type="evidence" value="ECO:0007669"/>
    <property type="project" value="TreeGrafter"/>
</dbReference>
<dbReference type="GO" id="GO:0004252">
    <property type="term" value="F:serine-type endopeptidase activity"/>
    <property type="evidence" value="ECO:0007669"/>
    <property type="project" value="TreeGrafter"/>
</dbReference>
<feature type="disulfide bond" evidence="5">
    <location>
        <begin position="257"/>
        <end position="318"/>
    </location>
</feature>
<feature type="disulfide bond" evidence="5">
    <location>
        <begin position="499"/>
        <end position="509"/>
    </location>
</feature>
<dbReference type="PRINTS" id="PR00258">
    <property type="entry name" value="SPERACTRCPTR"/>
</dbReference>
<feature type="domain" description="SRCR" evidence="6">
    <location>
        <begin position="323"/>
        <end position="423"/>
    </location>
</feature>
<evidence type="ECO:0000259" key="6">
    <source>
        <dbReference type="PROSITE" id="PS50287"/>
    </source>
</evidence>
<evidence type="ECO:0000256" key="5">
    <source>
        <dbReference type="PROSITE-ProRule" id="PRU00196"/>
    </source>
</evidence>
<evidence type="ECO:0000256" key="3">
    <source>
        <dbReference type="ARBA" id="ARBA00023157"/>
    </source>
</evidence>
<keyword evidence="4" id="KW-0325">Glycoprotein</keyword>
<dbReference type="SUPFAM" id="SSF56487">
    <property type="entry name" value="SRCR-like"/>
    <property type="match status" value="8"/>
</dbReference>
<feature type="disulfide bond" evidence="5">
    <location>
        <begin position="774"/>
        <end position="835"/>
    </location>
</feature>
<dbReference type="PANTHER" id="PTHR48071:SF27">
    <property type="entry name" value="SCAVENGER RECEPTOR CYSTEINE-RICH TYPE 1 PROTEIN M130-LIKE"/>
    <property type="match status" value="1"/>
</dbReference>
<feature type="disulfide bond" evidence="5">
    <location>
        <begin position="27"/>
        <end position="91"/>
    </location>
</feature>
<dbReference type="InterPro" id="IPR001190">
    <property type="entry name" value="SRCR"/>
</dbReference>
<dbReference type="Proteomes" id="UP000694563">
    <property type="component" value="Chromosome 8"/>
</dbReference>
<feature type="disulfide bond" evidence="5">
    <location>
        <begin position="348"/>
        <end position="412"/>
    </location>
</feature>
<feature type="disulfide bond" evidence="5">
    <location>
        <begin position="805"/>
        <end position="815"/>
    </location>
</feature>
<feature type="disulfide bond" evidence="5">
    <location>
        <begin position="135"/>
        <end position="199"/>
    </location>
</feature>
<feature type="domain" description="SRCR" evidence="6">
    <location>
        <begin position="430"/>
        <end position="530"/>
    </location>
</feature>
<evidence type="ECO:0000256" key="4">
    <source>
        <dbReference type="ARBA" id="ARBA00023180"/>
    </source>
</evidence>
<feature type="disulfide bond" evidence="5">
    <location>
        <begin position="603"/>
        <end position="613"/>
    </location>
</feature>
<evidence type="ECO:0000313" key="7">
    <source>
        <dbReference type="Ensembl" id="ENSCUSP00005015247.1"/>
    </source>
</evidence>
<dbReference type="SMART" id="SM00202">
    <property type="entry name" value="SR"/>
    <property type="match status" value="8"/>
</dbReference>
<dbReference type="Ensembl" id="ENSCUST00005015834.1">
    <property type="protein sequence ID" value="ENSCUSP00005015247.1"/>
    <property type="gene ID" value="ENSCUSG00005009776.1"/>
</dbReference>
<feature type="domain" description="SRCR" evidence="6">
    <location>
        <begin position="2"/>
        <end position="102"/>
    </location>
</feature>
<dbReference type="PROSITE" id="PS00420">
    <property type="entry name" value="SRCR_1"/>
    <property type="match status" value="8"/>
</dbReference>
<feature type="disulfide bond" evidence="5">
    <location>
        <begin position="761"/>
        <end position="825"/>
    </location>
</feature>
<sequence length="908" mass="97884">VSSLVNGSNRCEGRVEIWHSGSWGTVCDDYWDLSDAQVVCRQLGCGSAVAATSSASFGQGSGSIYLDDVRCAGWETSLFQCGHRGWGVHNCGHHEDAGVVCSGTTHFTACILVNGSNRCEGRVEIWHSGRWGTVCDDYWDLNDAQVVCRQLGCGSAVAATSSASFGQGSGSIYLDDVRCAGWESSLLQCSHRGWGVHNCGHHEDAGVVCSGFRVLLPTLPLVNGRHRCEGRVEIYYRGRSGTVCDDFWDLADAQVVCRQLGCGKAIAALGSAYFGQGQGDIVLDNVRCRGNEVSLLRCNHTGWRIHNCAHYEDASVVCSGASVRLQGGRNGCEGRVELYDGSTWGTVCDDQWDMQDAQVVCQQLGCGQAVAALDTAHFGLGSGHIFLDNVQCRGDEPSLQMCQHNGWGVHNCRHGEDASVICAGEWPADVRLQGGRNGCEGRVELYDGSTWGTVCDDQWDMQDAQVVCQQLGCGQPVDAPRNAHFGLGSGHIFLDDVQCRGDEPSLQMCRHNGWGVHNCGHGEDASVICAGASVRLQGGRNGCEGRVELYDGSTWGTVCDDQWDLQDAQVVCQQLGCGQAVDAPRYARFGLGSGRIFLDDVQCRGDEPSLQMCRHNGWGVHNCGHEEDASVICAGASVRLQGGRNRCEGRVELYDGSTWGTVCDDQWDMQDAQVVCQQLGCGQAVAALDTAHFGLGSGRIFLDDVQCRGDEPSLQMCQHNGWGVHNCRHGEDASPISFPGGRNGCEGRVELYDGSTWGTVCDDQWDMQDAQVVCQQLGCGQPVDAPRNAHFGLGSGRIFLDDVQCRGDEPSLQMCRHNGWGVHNCGHGEDASVICAGGCPAQNTRPLPYHSKSIPGVSSGNSHTRLPCWSPGRNWDLLPPGAEACAIQKTHFYSDRAHWVSHTSCFRG</sequence>
<reference evidence="7" key="2">
    <citation type="submission" date="2025-08" db="UniProtKB">
        <authorList>
            <consortium name="Ensembl"/>
        </authorList>
    </citation>
    <scope>IDENTIFICATION</scope>
</reference>
<evidence type="ECO:0000313" key="8">
    <source>
        <dbReference type="Proteomes" id="UP000694563"/>
    </source>
</evidence>
<feature type="disulfide bond" evidence="5">
    <location>
        <begin position="148"/>
        <end position="209"/>
    </location>
</feature>
<dbReference type="AlphaFoldDB" id="A0A8C3UPH7"/>
<dbReference type="FunFam" id="3.10.250.10:FF:000006">
    <property type="entry name" value="neurotrypsin isoform X2"/>
    <property type="match status" value="5"/>
</dbReference>
<feature type="domain" description="SRCR" evidence="6">
    <location>
        <begin position="534"/>
        <end position="634"/>
    </location>
</feature>
<keyword evidence="8" id="KW-1185">Reference proteome</keyword>
<dbReference type="GO" id="GO:0031638">
    <property type="term" value="P:zymogen activation"/>
    <property type="evidence" value="ECO:0007669"/>
    <property type="project" value="TreeGrafter"/>
</dbReference>
<feature type="domain" description="SRCR" evidence="6">
    <location>
        <begin position="736"/>
        <end position="836"/>
    </location>
</feature>
<feature type="disulfide bond" evidence="5">
    <location>
        <begin position="468"/>
        <end position="529"/>
    </location>
</feature>
<feature type="disulfide bond" evidence="5">
    <location>
        <begin position="361"/>
        <end position="422"/>
    </location>
</feature>
<dbReference type="PROSITE" id="PS50287">
    <property type="entry name" value="SRCR_2"/>
    <property type="match status" value="8"/>
</dbReference>
<keyword evidence="1" id="KW-0732">Signal</keyword>
<feature type="disulfide bond" evidence="5">
    <location>
        <begin position="179"/>
        <end position="189"/>
    </location>
</feature>
<feature type="disulfide bond" evidence="5">
    <location>
        <begin position="707"/>
        <end position="717"/>
    </location>
</feature>
<protein>
    <recommendedName>
        <fullName evidence="6">SRCR domain-containing protein</fullName>
    </recommendedName>
</protein>
<proteinExistence type="predicted"/>
<dbReference type="InterPro" id="IPR036772">
    <property type="entry name" value="SRCR-like_dom_sf"/>
</dbReference>
<evidence type="ECO:0000256" key="2">
    <source>
        <dbReference type="ARBA" id="ARBA00022737"/>
    </source>
</evidence>
<keyword evidence="3 5" id="KW-1015">Disulfide bond</keyword>
<keyword evidence="2" id="KW-0677">Repeat</keyword>
<feature type="disulfide bond" evidence="5">
    <location>
        <begin position="559"/>
        <end position="623"/>
    </location>
</feature>
<reference evidence="7" key="3">
    <citation type="submission" date="2025-09" db="UniProtKB">
        <authorList>
            <consortium name="Ensembl"/>
        </authorList>
    </citation>
    <scope>IDENTIFICATION</scope>
</reference>
<reference evidence="7" key="1">
    <citation type="submission" date="2020-10" db="EMBL/GenBank/DDBJ databases">
        <title>Catharus ustulatus (Swainson's thrush) genome, bCatUst1, primary haplotype v2.</title>
        <authorList>
            <person name="Delmore K."/>
            <person name="Vafadar M."/>
            <person name="Formenti G."/>
            <person name="Chow W."/>
            <person name="Pelan S."/>
            <person name="Howe K."/>
            <person name="Rhie A."/>
            <person name="Mountcastle J."/>
            <person name="Haase B."/>
            <person name="Fedrigo O."/>
            <person name="Jarvis E.D."/>
        </authorList>
    </citation>
    <scope>NUCLEOTIDE SEQUENCE [LARGE SCALE GENOMIC DNA]</scope>
</reference>
<dbReference type="Gene3D" id="3.10.250.10">
    <property type="entry name" value="SRCR-like domain"/>
    <property type="match status" value="8"/>
</dbReference>
<organism evidence="7 8">
    <name type="scientific">Catharus ustulatus</name>
    <name type="common">Russet-backed thrush</name>
    <name type="synonym">Hylocichla ustulatus</name>
    <dbReference type="NCBI Taxonomy" id="91951"/>
    <lineage>
        <taxon>Eukaryota</taxon>
        <taxon>Metazoa</taxon>
        <taxon>Chordata</taxon>
        <taxon>Craniata</taxon>
        <taxon>Vertebrata</taxon>
        <taxon>Euteleostomi</taxon>
        <taxon>Archelosauria</taxon>
        <taxon>Archosauria</taxon>
        <taxon>Dinosauria</taxon>
        <taxon>Saurischia</taxon>
        <taxon>Theropoda</taxon>
        <taxon>Coelurosauria</taxon>
        <taxon>Aves</taxon>
        <taxon>Neognathae</taxon>
        <taxon>Neoaves</taxon>
        <taxon>Telluraves</taxon>
        <taxon>Australaves</taxon>
        <taxon>Passeriformes</taxon>
        <taxon>Turdidae</taxon>
        <taxon>Catharus</taxon>
    </lineage>
</organism>
<dbReference type="PANTHER" id="PTHR48071">
    <property type="entry name" value="SRCR DOMAIN-CONTAINING PROTEIN"/>
    <property type="match status" value="1"/>
</dbReference>
<feature type="disulfide bond" evidence="5">
    <location>
        <begin position="244"/>
        <end position="308"/>
    </location>
</feature>
<evidence type="ECO:0000256" key="1">
    <source>
        <dbReference type="ARBA" id="ARBA00022729"/>
    </source>
</evidence>
<feature type="disulfide bond" evidence="5">
    <location>
        <begin position="71"/>
        <end position="81"/>
    </location>
</feature>
<feature type="disulfide bond" evidence="5">
    <location>
        <begin position="663"/>
        <end position="727"/>
    </location>
</feature>
<feature type="disulfide bond" evidence="5">
    <location>
        <begin position="40"/>
        <end position="101"/>
    </location>
</feature>
<feature type="domain" description="SRCR" evidence="6">
    <location>
        <begin position="638"/>
        <end position="738"/>
    </location>
</feature>
<accession>A0A8C3UPH7</accession>
<feature type="disulfide bond" evidence="5">
    <location>
        <begin position="572"/>
        <end position="633"/>
    </location>
</feature>
<comment type="caution">
    <text evidence="5">Lacks conserved residue(s) required for the propagation of feature annotation.</text>
</comment>
<feature type="disulfide bond" evidence="5">
    <location>
        <begin position="392"/>
        <end position="402"/>
    </location>
</feature>
<feature type="domain" description="SRCR" evidence="6">
    <location>
        <begin position="219"/>
        <end position="319"/>
    </location>
</feature>
<feature type="disulfide bond" evidence="5">
    <location>
        <begin position="455"/>
        <end position="519"/>
    </location>
</feature>
<dbReference type="FunFam" id="3.10.250.10:FF:000003">
    <property type="entry name" value="Deleted in malignant brain tumors 1"/>
    <property type="match status" value="3"/>
</dbReference>
<feature type="domain" description="SRCR" evidence="6">
    <location>
        <begin position="110"/>
        <end position="210"/>
    </location>
</feature>